<dbReference type="GO" id="GO:0030170">
    <property type="term" value="F:pyridoxal phosphate binding"/>
    <property type="evidence" value="ECO:0007669"/>
    <property type="project" value="InterPro"/>
</dbReference>
<evidence type="ECO:0000256" key="10">
    <source>
        <dbReference type="ARBA" id="ARBA00033381"/>
    </source>
</evidence>
<dbReference type="EMBL" id="ABCK01000037">
    <property type="protein sequence ID" value="EDM25066.1"/>
    <property type="molecule type" value="Genomic_DNA"/>
</dbReference>
<dbReference type="PANTHER" id="PTHR13693">
    <property type="entry name" value="CLASS II AMINOTRANSFERASE/8-AMINO-7-OXONONANOATE SYNTHASE"/>
    <property type="match status" value="1"/>
</dbReference>
<evidence type="ECO:0000259" key="13">
    <source>
        <dbReference type="Pfam" id="PF00155"/>
    </source>
</evidence>
<dbReference type="eggNOG" id="COG0156">
    <property type="taxonomic scope" value="Bacteria"/>
</dbReference>
<dbReference type="GO" id="GO:0008710">
    <property type="term" value="F:8-amino-7-oxononanoate synthase activity"/>
    <property type="evidence" value="ECO:0007669"/>
    <property type="project" value="UniProtKB-EC"/>
</dbReference>
<gene>
    <name evidence="14" type="ORF">LNTAR_10016</name>
</gene>
<evidence type="ECO:0000256" key="4">
    <source>
        <dbReference type="ARBA" id="ARBA00011738"/>
    </source>
</evidence>
<dbReference type="InterPro" id="IPR015422">
    <property type="entry name" value="PyrdxlP-dep_Trfase_small"/>
</dbReference>
<organism evidence="14 15">
    <name type="scientific">Lentisphaera araneosa HTCC2155</name>
    <dbReference type="NCBI Taxonomy" id="313628"/>
    <lineage>
        <taxon>Bacteria</taxon>
        <taxon>Pseudomonadati</taxon>
        <taxon>Lentisphaerota</taxon>
        <taxon>Lentisphaeria</taxon>
        <taxon>Lentisphaerales</taxon>
        <taxon>Lentisphaeraceae</taxon>
        <taxon>Lentisphaera</taxon>
    </lineage>
</organism>
<keyword evidence="7" id="KW-0093">Biotin biosynthesis</keyword>
<dbReference type="InterPro" id="IPR015421">
    <property type="entry name" value="PyrdxlP-dep_Trfase_major"/>
</dbReference>
<dbReference type="PANTHER" id="PTHR13693:SF100">
    <property type="entry name" value="8-AMINO-7-OXONONANOATE SYNTHASE"/>
    <property type="match status" value="1"/>
</dbReference>
<dbReference type="Pfam" id="PF00155">
    <property type="entry name" value="Aminotran_1_2"/>
    <property type="match status" value="1"/>
</dbReference>
<dbReference type="CDD" id="cd06454">
    <property type="entry name" value="KBL_like"/>
    <property type="match status" value="1"/>
</dbReference>
<evidence type="ECO:0000313" key="14">
    <source>
        <dbReference type="EMBL" id="EDM25066.1"/>
    </source>
</evidence>
<evidence type="ECO:0000256" key="5">
    <source>
        <dbReference type="ARBA" id="ARBA00013187"/>
    </source>
</evidence>
<evidence type="ECO:0000256" key="3">
    <source>
        <dbReference type="ARBA" id="ARBA00010008"/>
    </source>
</evidence>
<dbReference type="OrthoDB" id="9807157at2"/>
<comment type="similarity">
    <text evidence="3">Belongs to the class-II pyridoxal-phosphate-dependent aminotransferase family. BioF subfamily.</text>
</comment>
<evidence type="ECO:0000313" key="15">
    <source>
        <dbReference type="Proteomes" id="UP000004947"/>
    </source>
</evidence>
<evidence type="ECO:0000256" key="9">
    <source>
        <dbReference type="ARBA" id="ARBA00032610"/>
    </source>
</evidence>
<keyword evidence="15" id="KW-1185">Reference proteome</keyword>
<dbReference type="InterPro" id="IPR050087">
    <property type="entry name" value="AON_synthase_class-II"/>
</dbReference>
<dbReference type="Gene3D" id="3.40.640.10">
    <property type="entry name" value="Type I PLP-dependent aspartate aminotransferase-like (Major domain)"/>
    <property type="match status" value="1"/>
</dbReference>
<evidence type="ECO:0000256" key="1">
    <source>
        <dbReference type="ARBA" id="ARBA00001933"/>
    </source>
</evidence>
<evidence type="ECO:0000256" key="7">
    <source>
        <dbReference type="ARBA" id="ARBA00022756"/>
    </source>
</evidence>
<dbReference type="STRING" id="313628.LNTAR_10016"/>
<feature type="domain" description="Aminotransferase class I/classII large" evidence="13">
    <location>
        <begin position="40"/>
        <end position="380"/>
    </location>
</feature>
<dbReference type="AlphaFoldDB" id="A6DTG2"/>
<reference evidence="14 15" key="1">
    <citation type="journal article" date="2010" name="J. Bacteriol.">
        <title>Genome sequence of Lentisphaera araneosa HTCC2155T, the type species of the order Lentisphaerales in the phylum Lentisphaerae.</title>
        <authorList>
            <person name="Thrash J.C."/>
            <person name="Cho J.C."/>
            <person name="Vergin K.L."/>
            <person name="Morris R.M."/>
            <person name="Giovannoni S.J."/>
        </authorList>
    </citation>
    <scope>NUCLEOTIDE SEQUENCE [LARGE SCALE GENOMIC DNA]</scope>
    <source>
        <strain evidence="14 15">HTCC2155</strain>
    </source>
</reference>
<evidence type="ECO:0000256" key="8">
    <source>
        <dbReference type="ARBA" id="ARBA00022898"/>
    </source>
</evidence>
<evidence type="ECO:0000256" key="11">
    <source>
        <dbReference type="ARBA" id="ARBA00047715"/>
    </source>
</evidence>
<comment type="subunit">
    <text evidence="4">Homodimer.</text>
</comment>
<dbReference type="SUPFAM" id="SSF53383">
    <property type="entry name" value="PLP-dependent transferases"/>
    <property type="match status" value="1"/>
</dbReference>
<name>A6DTG2_9BACT</name>
<dbReference type="EC" id="2.3.1.47" evidence="5"/>
<comment type="catalytic activity">
    <reaction evidence="11">
        <text>6-carboxyhexanoyl-[ACP] + L-alanine + H(+) = (8S)-8-amino-7-oxononanoate + holo-[ACP] + CO2</text>
        <dbReference type="Rhea" id="RHEA:42288"/>
        <dbReference type="Rhea" id="RHEA-COMP:9685"/>
        <dbReference type="Rhea" id="RHEA-COMP:9955"/>
        <dbReference type="ChEBI" id="CHEBI:15378"/>
        <dbReference type="ChEBI" id="CHEBI:16526"/>
        <dbReference type="ChEBI" id="CHEBI:57972"/>
        <dbReference type="ChEBI" id="CHEBI:64479"/>
        <dbReference type="ChEBI" id="CHEBI:78846"/>
        <dbReference type="ChEBI" id="CHEBI:149468"/>
        <dbReference type="EC" id="2.3.1.47"/>
    </reaction>
</comment>
<sequence>MYDEQKYEDFIQEVKQKDLFRQAKVYEYSQGVEYSFENKTLINFSSNSYLGMHLDKRVVEASSHATQSLGVSSIASRLVCGTMPLHDDLEKAVAQWKGADESIVFNSGFQANVGLIQALADKNTMIFADKLVHASIIDGIRLSGAKFQRFHHNDISSLGKLLERYQDVEHKIIISETVFSMDGDEAPIADLVSLSKKYEAFLYLDDAHGAGVYGEDGCGPTGRWAKDVDLLLGTFSKAFGSFGAYACISKALKDYFLNTCRSYIFSTALPPGVIAANLKSLELMASEEYEAKRRSLLEKCKYLRESLKQKSYQLIEGEGPIIAVLIGSEEGALNKSKELFEKGFLIPAIRPPTVPKGSSRLRLTLSSLHTYRQIEDLLAHF</sequence>
<dbReference type="GO" id="GO:0009102">
    <property type="term" value="P:biotin biosynthetic process"/>
    <property type="evidence" value="ECO:0007669"/>
    <property type="project" value="UniProtKB-KW"/>
</dbReference>
<evidence type="ECO:0000256" key="12">
    <source>
        <dbReference type="RuleBase" id="RU003693"/>
    </source>
</evidence>
<dbReference type="Proteomes" id="UP000004947">
    <property type="component" value="Unassembled WGS sequence"/>
</dbReference>
<keyword evidence="6" id="KW-0808">Transferase</keyword>
<dbReference type="InterPro" id="IPR001917">
    <property type="entry name" value="Aminotrans_II_pyridoxalP_BS"/>
</dbReference>
<keyword evidence="8 12" id="KW-0663">Pyridoxal phosphate</keyword>
<dbReference type="InterPro" id="IPR015424">
    <property type="entry name" value="PyrdxlP-dep_Trfase"/>
</dbReference>
<comment type="cofactor">
    <cofactor evidence="1 12">
        <name>pyridoxal 5'-phosphate</name>
        <dbReference type="ChEBI" id="CHEBI:597326"/>
    </cofactor>
</comment>
<proteinExistence type="inferred from homology"/>
<comment type="caution">
    <text evidence="14">The sequence shown here is derived from an EMBL/GenBank/DDBJ whole genome shotgun (WGS) entry which is preliminary data.</text>
</comment>
<comment type="pathway">
    <text evidence="2">Cofactor biosynthesis; biotin biosynthesis.</text>
</comment>
<protein>
    <recommendedName>
        <fullName evidence="5">8-amino-7-oxononanoate synthase</fullName>
        <ecNumber evidence="5">2.3.1.47</ecNumber>
    </recommendedName>
    <alternativeName>
        <fullName evidence="9">7-keto-8-amino-pelargonic acid synthase</fullName>
    </alternativeName>
    <alternativeName>
        <fullName evidence="10">8-amino-7-ketopelargonate synthase</fullName>
    </alternativeName>
</protein>
<dbReference type="Gene3D" id="3.90.1150.10">
    <property type="entry name" value="Aspartate Aminotransferase, domain 1"/>
    <property type="match status" value="1"/>
</dbReference>
<evidence type="ECO:0000256" key="6">
    <source>
        <dbReference type="ARBA" id="ARBA00022679"/>
    </source>
</evidence>
<dbReference type="PROSITE" id="PS00599">
    <property type="entry name" value="AA_TRANSFER_CLASS_2"/>
    <property type="match status" value="1"/>
</dbReference>
<accession>A6DTG2</accession>
<evidence type="ECO:0000256" key="2">
    <source>
        <dbReference type="ARBA" id="ARBA00004746"/>
    </source>
</evidence>
<dbReference type="InterPro" id="IPR004839">
    <property type="entry name" value="Aminotransferase_I/II_large"/>
</dbReference>